<dbReference type="InterPro" id="IPR050704">
    <property type="entry name" value="Peptidase_C85-like"/>
</dbReference>
<evidence type="ECO:0000256" key="1">
    <source>
        <dbReference type="ARBA" id="ARBA00010407"/>
    </source>
</evidence>
<reference evidence="4 5" key="1">
    <citation type="submission" date="2011-10" db="EMBL/GenBank/DDBJ databases">
        <authorList>
            <person name="Genoscope - CEA"/>
        </authorList>
    </citation>
    <scope>NUCLEOTIDE SEQUENCE [LARGE SCALE GENOMIC DNA]</scope>
    <source>
        <strain evidence="4 5">RCC 1105</strain>
    </source>
</reference>
<comment type="similarity">
    <text evidence="1">Belongs to the peptidase C85 family.</text>
</comment>
<evidence type="ECO:0000313" key="4">
    <source>
        <dbReference type="EMBL" id="CCO17311.1"/>
    </source>
</evidence>
<dbReference type="KEGG" id="bpg:Bathy06g01650"/>
<feature type="compositionally biased region" description="Basic and acidic residues" evidence="2">
    <location>
        <begin position="111"/>
        <end position="126"/>
    </location>
</feature>
<dbReference type="Gene3D" id="3.90.70.80">
    <property type="match status" value="1"/>
</dbReference>
<dbReference type="SUPFAM" id="SSF54001">
    <property type="entry name" value="Cysteine proteinases"/>
    <property type="match status" value="1"/>
</dbReference>
<dbReference type="GO" id="GO:0004843">
    <property type="term" value="F:cysteine-type deubiquitinase activity"/>
    <property type="evidence" value="ECO:0007669"/>
    <property type="project" value="TreeGrafter"/>
</dbReference>
<evidence type="ECO:0000259" key="3">
    <source>
        <dbReference type="PROSITE" id="PS50802"/>
    </source>
</evidence>
<sequence length="328" mass="37178">MGKKKKNSGNGTGNDDGFFQCAPTDANGTPIDVERETLEEMRQRHAREIQSVREYCQKFFQSGMKQAKTKAMIEEGKVTDRHLEEENALERRVFGTPDASSSEGEEEEEEDKSKTDKEEASEERKQQGGPTKAQKRREKKAAEEKARELAIEMERARLRESGPSKKEIEEEAMRRALKALDLTLREVKADGHCLYRAVAEQVDEMKEESRYGEVRTMCKDEMLKNREEYEAFVEMEEAGSYEKYCEKVGSTAEWGGHVEMLAIARALRRNVEVFEVRPGGEVEKMVVECVGSGVEGEEGKGGSSFPLRVAFMKESYTLGEHYDAVVSL</sequence>
<dbReference type="InterPro" id="IPR003323">
    <property type="entry name" value="OTU_dom"/>
</dbReference>
<name>K8EGZ9_9CHLO</name>
<evidence type="ECO:0000313" key="5">
    <source>
        <dbReference type="Proteomes" id="UP000198341"/>
    </source>
</evidence>
<dbReference type="STRING" id="41875.K8EGZ9"/>
<dbReference type="eggNOG" id="KOG2606">
    <property type="taxonomic scope" value="Eukaryota"/>
</dbReference>
<protein>
    <submittedName>
        <fullName evidence="4">OTU domain-containing protein 6B</fullName>
    </submittedName>
</protein>
<dbReference type="PANTHER" id="PTHR12419">
    <property type="entry name" value="OTU DOMAIN CONTAINING PROTEIN"/>
    <property type="match status" value="1"/>
</dbReference>
<dbReference type="GeneID" id="19015145"/>
<dbReference type="CDD" id="cd22748">
    <property type="entry name" value="OTU_OTUD6-like"/>
    <property type="match status" value="1"/>
</dbReference>
<dbReference type="MEROPS" id="C85.008"/>
<proteinExistence type="inferred from homology"/>
<dbReference type="EMBL" id="FO082273">
    <property type="protein sequence ID" value="CCO17311.1"/>
    <property type="molecule type" value="Genomic_DNA"/>
</dbReference>
<feature type="domain" description="OTU" evidence="3">
    <location>
        <begin position="182"/>
        <end position="328"/>
    </location>
</feature>
<dbReference type="RefSeq" id="XP_007512711.1">
    <property type="nucleotide sequence ID" value="XM_007512649.1"/>
</dbReference>
<dbReference type="PROSITE" id="PS50802">
    <property type="entry name" value="OTU"/>
    <property type="match status" value="1"/>
</dbReference>
<feature type="region of interest" description="Disordered" evidence="2">
    <location>
        <begin position="1"/>
        <end position="30"/>
    </location>
</feature>
<dbReference type="GO" id="GO:0016579">
    <property type="term" value="P:protein deubiquitination"/>
    <property type="evidence" value="ECO:0007669"/>
    <property type="project" value="TreeGrafter"/>
</dbReference>
<dbReference type="Proteomes" id="UP000198341">
    <property type="component" value="Chromosome 6"/>
</dbReference>
<feature type="compositionally biased region" description="Basic and acidic residues" evidence="2">
    <location>
        <begin position="75"/>
        <end position="93"/>
    </location>
</feature>
<organism evidence="4 5">
    <name type="scientific">Bathycoccus prasinos</name>
    <dbReference type="NCBI Taxonomy" id="41875"/>
    <lineage>
        <taxon>Eukaryota</taxon>
        <taxon>Viridiplantae</taxon>
        <taxon>Chlorophyta</taxon>
        <taxon>Mamiellophyceae</taxon>
        <taxon>Mamiellales</taxon>
        <taxon>Bathycoccaceae</taxon>
        <taxon>Bathycoccus</taxon>
    </lineage>
</organism>
<keyword evidence="5" id="KW-1185">Reference proteome</keyword>
<dbReference type="AlphaFoldDB" id="K8EGZ9"/>
<accession>K8EGZ9</accession>
<dbReference type="Pfam" id="PF02338">
    <property type="entry name" value="OTU"/>
    <property type="match status" value="1"/>
</dbReference>
<dbReference type="InterPro" id="IPR038765">
    <property type="entry name" value="Papain-like_cys_pep_sf"/>
</dbReference>
<evidence type="ECO:0000256" key="2">
    <source>
        <dbReference type="SAM" id="MobiDB-lite"/>
    </source>
</evidence>
<gene>
    <name evidence="4" type="ORF">Bathy06g01650</name>
</gene>
<dbReference type="PANTHER" id="PTHR12419:SF10">
    <property type="entry name" value="DEUBIQUITINASE OTUD6B"/>
    <property type="match status" value="1"/>
</dbReference>
<dbReference type="OrthoDB" id="415023at2759"/>
<feature type="region of interest" description="Disordered" evidence="2">
    <location>
        <begin position="75"/>
        <end position="146"/>
    </location>
</feature>